<evidence type="ECO:0000313" key="2">
    <source>
        <dbReference type="Proteomes" id="UP001186974"/>
    </source>
</evidence>
<sequence length="106" mass="11379">MSLTVIALKYSSCPFPTMTSEIAPFSSGALVSPTTKKLGEPTLRASPSEPQLKSFQKKWMRLHGPGALTTVLPPGKGELRGPSSMPTPDSMDSWDWTDGSLLSDRA</sequence>
<name>A0ACC3D5Y3_9PEZI</name>
<proteinExistence type="predicted"/>
<evidence type="ECO:0000313" key="1">
    <source>
        <dbReference type="EMBL" id="KAK3062229.1"/>
    </source>
</evidence>
<organism evidence="1 2">
    <name type="scientific">Coniosporium uncinatum</name>
    <dbReference type="NCBI Taxonomy" id="93489"/>
    <lineage>
        <taxon>Eukaryota</taxon>
        <taxon>Fungi</taxon>
        <taxon>Dikarya</taxon>
        <taxon>Ascomycota</taxon>
        <taxon>Pezizomycotina</taxon>
        <taxon>Dothideomycetes</taxon>
        <taxon>Dothideomycetes incertae sedis</taxon>
        <taxon>Coniosporium</taxon>
    </lineage>
</organism>
<reference evidence="1" key="1">
    <citation type="submission" date="2024-09" db="EMBL/GenBank/DDBJ databases">
        <title>Black Yeasts Isolated from many extreme environments.</title>
        <authorList>
            <person name="Coleine C."/>
            <person name="Stajich J.E."/>
            <person name="Selbmann L."/>
        </authorList>
    </citation>
    <scope>NUCLEOTIDE SEQUENCE</scope>
    <source>
        <strain evidence="1">CCFEE 5737</strain>
    </source>
</reference>
<comment type="caution">
    <text evidence="1">The sequence shown here is derived from an EMBL/GenBank/DDBJ whole genome shotgun (WGS) entry which is preliminary data.</text>
</comment>
<accession>A0ACC3D5Y3</accession>
<gene>
    <name evidence="1" type="ORF">LTS18_004559</name>
</gene>
<keyword evidence="2" id="KW-1185">Reference proteome</keyword>
<dbReference type="EMBL" id="JAWDJW010007403">
    <property type="protein sequence ID" value="KAK3062229.1"/>
    <property type="molecule type" value="Genomic_DNA"/>
</dbReference>
<dbReference type="Proteomes" id="UP001186974">
    <property type="component" value="Unassembled WGS sequence"/>
</dbReference>
<protein>
    <submittedName>
        <fullName evidence="1">Uncharacterized protein</fullName>
    </submittedName>
</protein>